<reference evidence="4" key="1">
    <citation type="submission" date="2018-02" db="EMBL/GenBank/DDBJ databases">
        <authorList>
            <person name="Seth-Smith MB H."/>
            <person name="Seth-Smith H."/>
        </authorList>
    </citation>
    <scope>NUCLEOTIDE SEQUENCE [LARGE SCALE GENOMIC DNA]</scope>
</reference>
<dbReference type="InterPro" id="IPR007969">
    <property type="entry name" value="DUF732"/>
</dbReference>
<name>A0A447GFH7_9MYCO</name>
<dbReference type="KEGG" id="mbai:MB901379_02706"/>
<dbReference type="EMBL" id="LR130759">
    <property type="protein sequence ID" value="VDM89139.1"/>
    <property type="molecule type" value="Genomic_DNA"/>
</dbReference>
<proteinExistence type="predicted"/>
<gene>
    <name evidence="3" type="ORF">MB901379_02706</name>
</gene>
<evidence type="ECO:0000259" key="2">
    <source>
        <dbReference type="Pfam" id="PF05305"/>
    </source>
</evidence>
<evidence type="ECO:0000256" key="1">
    <source>
        <dbReference type="SAM" id="SignalP"/>
    </source>
</evidence>
<evidence type="ECO:0000313" key="3">
    <source>
        <dbReference type="EMBL" id="VDM89139.1"/>
    </source>
</evidence>
<keyword evidence="1" id="KW-0732">Signal</keyword>
<dbReference type="OrthoDB" id="4729894at2"/>
<dbReference type="RefSeq" id="WP_158017084.1">
    <property type="nucleotide sequence ID" value="NZ_CBCSKE010000085.1"/>
</dbReference>
<feature type="domain" description="DUF732" evidence="2">
    <location>
        <begin position="33"/>
        <end position="103"/>
    </location>
</feature>
<feature type="chain" id="PRO_5019152762" description="DUF732 domain-containing protein" evidence="1">
    <location>
        <begin position="23"/>
        <end position="109"/>
    </location>
</feature>
<evidence type="ECO:0000313" key="4">
    <source>
        <dbReference type="Proteomes" id="UP000269998"/>
    </source>
</evidence>
<sequence precursor="true">MRRLLALFGVCALVGFAPSAAADPDSGRTQRSDDPGFLSALRAAGIRYTDAGHAIAFANAVCSSMGSGQLGPELVSNLKIDNPGLSSEHAMSFVAIAAQYYCPAQLIRR</sequence>
<dbReference type="AlphaFoldDB" id="A0A447GFH7"/>
<feature type="signal peptide" evidence="1">
    <location>
        <begin position="1"/>
        <end position="22"/>
    </location>
</feature>
<organism evidence="3 4">
    <name type="scientific">Mycobacterium basiliense</name>
    <dbReference type="NCBI Taxonomy" id="2094119"/>
    <lineage>
        <taxon>Bacteria</taxon>
        <taxon>Bacillati</taxon>
        <taxon>Actinomycetota</taxon>
        <taxon>Actinomycetes</taxon>
        <taxon>Mycobacteriales</taxon>
        <taxon>Mycobacteriaceae</taxon>
        <taxon>Mycobacterium</taxon>
    </lineage>
</organism>
<protein>
    <recommendedName>
        <fullName evidence="2">DUF732 domain-containing protein</fullName>
    </recommendedName>
</protein>
<accession>A0A447GFH7</accession>
<keyword evidence="4" id="KW-1185">Reference proteome</keyword>
<dbReference type="Proteomes" id="UP000269998">
    <property type="component" value="Chromosome"/>
</dbReference>
<dbReference type="Pfam" id="PF05305">
    <property type="entry name" value="DUF732"/>
    <property type="match status" value="1"/>
</dbReference>